<dbReference type="GO" id="GO:0005737">
    <property type="term" value="C:cytoplasm"/>
    <property type="evidence" value="ECO:0007669"/>
    <property type="project" value="TreeGrafter"/>
</dbReference>
<proteinExistence type="inferred from homology"/>
<sequence>MDELIRLASGDRDGTALHRPYDSKAISDENRGDDVLNGQLRPDRQAAMQAVETLLAFMGENPQRSGLLETPRRVVDALLEHGRGYDLDPDAILARTFDEVEGYDDMVLLQGIRFESRCEHHLEPIIGVAHVAYLPSDRVVGLSKIARVVDVFAKRLQVQERMTAQIASAIDRALAPRGVAVWLSAEHFCMASRGVHKVGVSTHTQRMTGLFAKDVHLATRFMTLAKAD</sequence>
<evidence type="ECO:0000256" key="7">
    <source>
        <dbReference type="ARBA" id="ARBA00023134"/>
    </source>
</evidence>
<evidence type="ECO:0000256" key="4">
    <source>
        <dbReference type="ARBA" id="ARBA00011857"/>
    </source>
</evidence>
<evidence type="ECO:0000256" key="2">
    <source>
        <dbReference type="ARBA" id="ARBA00005080"/>
    </source>
</evidence>
<dbReference type="GO" id="GO:0005525">
    <property type="term" value="F:GTP binding"/>
    <property type="evidence" value="ECO:0007669"/>
    <property type="project" value="UniProtKB-KW"/>
</dbReference>
<feature type="binding site" evidence="8">
    <location>
        <position position="118"/>
    </location>
    <ligand>
        <name>Zn(2+)</name>
        <dbReference type="ChEBI" id="CHEBI:29105"/>
    </ligand>
</feature>
<evidence type="ECO:0000256" key="3">
    <source>
        <dbReference type="ARBA" id="ARBA00008085"/>
    </source>
</evidence>
<dbReference type="InterPro" id="IPR043134">
    <property type="entry name" value="GTP-CH-I_N"/>
</dbReference>
<dbReference type="GO" id="GO:0003934">
    <property type="term" value="F:GTP cyclohydrolase I activity"/>
    <property type="evidence" value="ECO:0007669"/>
    <property type="project" value="UniProtKB-UniRule"/>
</dbReference>
<keyword evidence="7 8" id="KW-0342">GTP-binding</keyword>
<gene>
    <name evidence="10" type="primary">folE_1</name>
    <name evidence="8" type="synonym">folE</name>
    <name evidence="10" type="ORF">JCM17846_03590</name>
</gene>
<name>A0A5A7N3T1_9PROT</name>
<keyword evidence="11" id="KW-1185">Reference proteome</keyword>
<feature type="domain" description="GTP cyclohydrolase I" evidence="9">
    <location>
        <begin position="49"/>
        <end position="225"/>
    </location>
</feature>
<comment type="catalytic activity">
    <reaction evidence="1 8">
        <text>GTP + H2O = 7,8-dihydroneopterin 3'-triphosphate + formate + H(+)</text>
        <dbReference type="Rhea" id="RHEA:17473"/>
        <dbReference type="ChEBI" id="CHEBI:15377"/>
        <dbReference type="ChEBI" id="CHEBI:15378"/>
        <dbReference type="ChEBI" id="CHEBI:15740"/>
        <dbReference type="ChEBI" id="CHEBI:37565"/>
        <dbReference type="ChEBI" id="CHEBI:58462"/>
        <dbReference type="EC" id="3.5.4.16"/>
    </reaction>
</comment>
<dbReference type="UniPathway" id="UPA00848">
    <property type="reaction ID" value="UER00151"/>
</dbReference>
<dbReference type="SUPFAM" id="SSF55620">
    <property type="entry name" value="Tetrahydrobiopterin biosynthesis enzymes-like"/>
    <property type="match status" value="1"/>
</dbReference>
<dbReference type="InterPro" id="IPR043133">
    <property type="entry name" value="GTP-CH-I_C/QueF"/>
</dbReference>
<feature type="binding site" evidence="8">
    <location>
        <position position="121"/>
    </location>
    <ligand>
        <name>Zn(2+)</name>
        <dbReference type="ChEBI" id="CHEBI:29105"/>
    </ligand>
</feature>
<dbReference type="NCBIfam" id="NF006825">
    <property type="entry name" value="PRK09347.1-2"/>
    <property type="match status" value="1"/>
</dbReference>
<comment type="caution">
    <text evidence="10">The sequence shown here is derived from an EMBL/GenBank/DDBJ whole genome shotgun (WGS) entry which is preliminary data.</text>
</comment>
<dbReference type="InterPro" id="IPR001474">
    <property type="entry name" value="GTP_CycHdrlase_I"/>
</dbReference>
<dbReference type="FunFam" id="3.30.1130.10:FF:000001">
    <property type="entry name" value="GTP cyclohydrolase 1"/>
    <property type="match status" value="1"/>
</dbReference>
<reference evidence="10 11" key="1">
    <citation type="submission" date="2019-09" db="EMBL/GenBank/DDBJ databases">
        <title>NBRP : Genome information of microbial organism related human and environment.</title>
        <authorList>
            <person name="Hattori M."/>
            <person name="Oshima K."/>
            <person name="Inaba H."/>
            <person name="Suda W."/>
            <person name="Sakamoto M."/>
            <person name="Iino T."/>
            <person name="Kitahara M."/>
            <person name="Oshida Y."/>
            <person name="Iida T."/>
            <person name="Kudo T."/>
            <person name="Itoh T."/>
            <person name="Ohkuma M."/>
        </authorList>
    </citation>
    <scope>NUCLEOTIDE SEQUENCE [LARGE SCALE GENOMIC DNA]</scope>
    <source>
        <strain evidence="10 11">Q-1</strain>
    </source>
</reference>
<dbReference type="GO" id="GO:0006730">
    <property type="term" value="P:one-carbon metabolic process"/>
    <property type="evidence" value="ECO:0007669"/>
    <property type="project" value="UniProtKB-UniRule"/>
</dbReference>
<dbReference type="PROSITE" id="PS00859">
    <property type="entry name" value="GTP_CYCLOHYDROL_1_1"/>
    <property type="match status" value="1"/>
</dbReference>
<dbReference type="PANTHER" id="PTHR11109:SF7">
    <property type="entry name" value="GTP CYCLOHYDROLASE 1"/>
    <property type="match status" value="1"/>
</dbReference>
<dbReference type="EMBL" id="BKCN01000001">
    <property type="protein sequence ID" value="GER02677.1"/>
    <property type="molecule type" value="Genomic_DNA"/>
</dbReference>
<keyword evidence="8" id="KW-0862">Zinc</keyword>
<dbReference type="HAMAP" id="MF_00223">
    <property type="entry name" value="FolE"/>
    <property type="match status" value="1"/>
</dbReference>
<keyword evidence="8" id="KW-0479">Metal-binding</keyword>
<dbReference type="Pfam" id="PF01227">
    <property type="entry name" value="GTP_cyclohydroI"/>
    <property type="match status" value="1"/>
</dbReference>
<dbReference type="Gene3D" id="1.10.286.10">
    <property type="match status" value="1"/>
</dbReference>
<evidence type="ECO:0000256" key="1">
    <source>
        <dbReference type="ARBA" id="ARBA00001052"/>
    </source>
</evidence>
<dbReference type="GO" id="GO:0006729">
    <property type="term" value="P:tetrahydrobiopterin biosynthetic process"/>
    <property type="evidence" value="ECO:0007669"/>
    <property type="project" value="TreeGrafter"/>
</dbReference>
<dbReference type="InterPro" id="IPR020602">
    <property type="entry name" value="GTP_CycHdrlase_I_dom"/>
</dbReference>
<dbReference type="PROSITE" id="PS00860">
    <property type="entry name" value="GTP_CYCLOHYDROL_1_2"/>
    <property type="match status" value="1"/>
</dbReference>
<evidence type="ECO:0000256" key="8">
    <source>
        <dbReference type="HAMAP-Rule" id="MF_00223"/>
    </source>
</evidence>
<dbReference type="GO" id="GO:0008270">
    <property type="term" value="F:zinc ion binding"/>
    <property type="evidence" value="ECO:0007669"/>
    <property type="project" value="UniProtKB-UniRule"/>
</dbReference>
<keyword evidence="5 8" id="KW-0554">One-carbon metabolism</keyword>
<accession>A0A5A7N3T1</accession>
<dbReference type="AlphaFoldDB" id="A0A5A7N3T1"/>
<organism evidence="10 11">
    <name type="scientific">Iodidimonas nitroreducens</name>
    <dbReference type="NCBI Taxonomy" id="1236968"/>
    <lineage>
        <taxon>Bacteria</taxon>
        <taxon>Pseudomonadati</taxon>
        <taxon>Pseudomonadota</taxon>
        <taxon>Alphaproteobacteria</taxon>
        <taxon>Iodidimonadales</taxon>
        <taxon>Iodidimonadaceae</taxon>
        <taxon>Iodidimonas</taxon>
    </lineage>
</organism>
<dbReference type="NCBIfam" id="NF006826">
    <property type="entry name" value="PRK09347.1-3"/>
    <property type="match status" value="1"/>
</dbReference>
<dbReference type="Proteomes" id="UP000324996">
    <property type="component" value="Unassembled WGS sequence"/>
</dbReference>
<evidence type="ECO:0000259" key="9">
    <source>
        <dbReference type="Pfam" id="PF01227"/>
    </source>
</evidence>
<comment type="subunit">
    <text evidence="4">Toroid-shaped homodecamer, composed of two pentamers of five dimers.</text>
</comment>
<evidence type="ECO:0000313" key="11">
    <source>
        <dbReference type="Proteomes" id="UP000324996"/>
    </source>
</evidence>
<evidence type="ECO:0000256" key="6">
    <source>
        <dbReference type="ARBA" id="ARBA00022801"/>
    </source>
</evidence>
<dbReference type="EC" id="3.5.4.16" evidence="8"/>
<comment type="similarity">
    <text evidence="3 8">Belongs to the GTP cyclohydrolase I family.</text>
</comment>
<dbReference type="GO" id="GO:0046654">
    <property type="term" value="P:tetrahydrofolate biosynthetic process"/>
    <property type="evidence" value="ECO:0007669"/>
    <property type="project" value="UniProtKB-UniRule"/>
</dbReference>
<evidence type="ECO:0000256" key="5">
    <source>
        <dbReference type="ARBA" id="ARBA00022563"/>
    </source>
</evidence>
<comment type="subunit">
    <text evidence="8">Homopolymer.</text>
</comment>
<dbReference type="NCBIfam" id="TIGR00063">
    <property type="entry name" value="folE"/>
    <property type="match status" value="1"/>
</dbReference>
<feature type="binding site" evidence="8">
    <location>
        <position position="189"/>
    </location>
    <ligand>
        <name>Zn(2+)</name>
        <dbReference type="ChEBI" id="CHEBI:29105"/>
    </ligand>
</feature>
<keyword evidence="8" id="KW-0547">Nucleotide-binding</keyword>
<keyword evidence="6 8" id="KW-0378">Hydrolase</keyword>
<comment type="pathway">
    <text evidence="2 8">Cofactor biosynthesis; 7,8-dihydroneopterin triphosphate biosynthesis; 7,8-dihydroneopterin triphosphate from GTP: step 1/1.</text>
</comment>
<protein>
    <recommendedName>
        <fullName evidence="8">GTP cyclohydrolase 1</fullName>
        <ecNumber evidence="8">3.5.4.16</ecNumber>
    </recommendedName>
    <alternativeName>
        <fullName evidence="8">GTP cyclohydrolase I</fullName>
        <shortName evidence="8">GTP-CH-I</shortName>
    </alternativeName>
</protein>
<dbReference type="InterPro" id="IPR018234">
    <property type="entry name" value="GTP_CycHdrlase_I_CS"/>
</dbReference>
<evidence type="ECO:0000313" key="10">
    <source>
        <dbReference type="EMBL" id="GER02677.1"/>
    </source>
</evidence>
<dbReference type="PANTHER" id="PTHR11109">
    <property type="entry name" value="GTP CYCLOHYDROLASE I"/>
    <property type="match status" value="1"/>
</dbReference>
<dbReference type="Gene3D" id="3.30.1130.10">
    <property type="match status" value="1"/>
</dbReference>